<keyword evidence="1" id="KW-1133">Transmembrane helix</keyword>
<evidence type="ECO:0000313" key="3">
    <source>
        <dbReference type="Proteomes" id="UP000234498"/>
    </source>
</evidence>
<name>A0A2H1J7A6_BRELN</name>
<feature type="transmembrane region" description="Helical" evidence="1">
    <location>
        <begin position="225"/>
        <end position="255"/>
    </location>
</feature>
<dbReference type="AlphaFoldDB" id="A0A2H1J7A6"/>
<feature type="transmembrane region" description="Helical" evidence="1">
    <location>
        <begin position="393"/>
        <end position="412"/>
    </location>
</feature>
<accession>A0A2H1J7A6</accession>
<organism evidence="2 3">
    <name type="scientific">Brevibacterium linens</name>
    <dbReference type="NCBI Taxonomy" id="1703"/>
    <lineage>
        <taxon>Bacteria</taxon>
        <taxon>Bacillati</taxon>
        <taxon>Actinomycetota</taxon>
        <taxon>Actinomycetes</taxon>
        <taxon>Micrococcales</taxon>
        <taxon>Brevibacteriaceae</taxon>
        <taxon>Brevibacterium</taxon>
    </lineage>
</organism>
<feature type="transmembrane region" description="Helical" evidence="1">
    <location>
        <begin position="308"/>
        <end position="327"/>
    </location>
</feature>
<evidence type="ECO:0000313" key="2">
    <source>
        <dbReference type="EMBL" id="SMX83356.1"/>
    </source>
</evidence>
<dbReference type="Proteomes" id="UP000234498">
    <property type="component" value="Unassembled WGS sequence"/>
</dbReference>
<reference evidence="2 3" key="1">
    <citation type="submission" date="2017-03" db="EMBL/GenBank/DDBJ databases">
        <authorList>
            <person name="Afonso C.L."/>
            <person name="Miller P.J."/>
            <person name="Scott M.A."/>
            <person name="Spackman E."/>
            <person name="Goraichik I."/>
            <person name="Dimitrov K.M."/>
            <person name="Suarez D.L."/>
            <person name="Swayne D.E."/>
        </authorList>
    </citation>
    <scope>NUCLEOTIDE SEQUENCE [LARGE SCALE GENOMIC DNA]</scope>
    <source>
        <strain evidence="2 3">Mu101</strain>
    </source>
</reference>
<dbReference type="EMBL" id="FXZA01000010">
    <property type="protein sequence ID" value="SMX83356.1"/>
    <property type="molecule type" value="Genomic_DNA"/>
</dbReference>
<feature type="transmembrane region" description="Helical" evidence="1">
    <location>
        <begin position="144"/>
        <end position="171"/>
    </location>
</feature>
<dbReference type="RefSeq" id="WP_135447866.1">
    <property type="nucleotide sequence ID" value="NZ_FXZA01000010.1"/>
</dbReference>
<feature type="transmembrane region" description="Helical" evidence="1">
    <location>
        <begin position="191"/>
        <end position="213"/>
    </location>
</feature>
<evidence type="ECO:0000256" key="1">
    <source>
        <dbReference type="SAM" id="Phobius"/>
    </source>
</evidence>
<proteinExistence type="predicted"/>
<sequence>MIPSILLLGIVLIFAFKFKDFDRPRSWQLSRTIIYGLSGLFVLFVDADEASLVSFTLYVGFAALDNFSGYMAKISGADNDTTWIEMLMLSARAPKVILQRTIEYFFRRISRLDWSIQVNSKSWIVRSMKSVLNIDDKNIVAISLFFYFAALCLAVIIGLLVGSVQVASLISSDSTESASFRKFSVLFLMVYGPRVLLFWVGAGAVIGVLNSVFTYRGSLLRTAKVILVQFAGATGVGAALGLVLGIVSPGVWLQMQEMGIVAESASFGPPVDGELAVSMSSLGLVLGAFLGTYISLRQAAKDINNRVYREVSVFLSIVVSVKIFEYYRIATPSAMVDMIADTSGVDLSSLEDRDLSNREMDELLISLPPEDFAKLLVETHQEGILYQMDLVQIILWVAGIIGLMFMVVALFVESRASSRQDNLKI</sequence>
<keyword evidence="1" id="KW-0812">Transmembrane</keyword>
<feature type="transmembrane region" description="Helical" evidence="1">
    <location>
        <begin position="275"/>
        <end position="296"/>
    </location>
</feature>
<gene>
    <name evidence="2" type="ORF">BLIN101_02011</name>
</gene>
<keyword evidence="1" id="KW-0472">Membrane</keyword>
<protein>
    <submittedName>
        <fullName evidence="2">Uncharacterized protein</fullName>
    </submittedName>
</protein>